<keyword evidence="5" id="KW-1185">Reference proteome</keyword>
<proteinExistence type="predicted"/>
<dbReference type="InterPro" id="IPR040256">
    <property type="entry name" value="At4g02000-like"/>
</dbReference>
<gene>
    <name evidence="4" type="ORF">IFM89_018861</name>
</gene>
<feature type="domain" description="DUF4283" evidence="2">
    <location>
        <begin position="540"/>
        <end position="612"/>
    </location>
</feature>
<feature type="compositionally biased region" description="Basic and acidic residues" evidence="1">
    <location>
        <begin position="425"/>
        <end position="436"/>
    </location>
</feature>
<dbReference type="Pfam" id="PF14111">
    <property type="entry name" value="DUF4283"/>
    <property type="match status" value="2"/>
</dbReference>
<dbReference type="AlphaFoldDB" id="A0A835HW70"/>
<feature type="compositionally biased region" description="Polar residues" evidence="1">
    <location>
        <begin position="971"/>
        <end position="980"/>
    </location>
</feature>
<evidence type="ECO:0000259" key="3">
    <source>
        <dbReference type="Pfam" id="PF14392"/>
    </source>
</evidence>
<evidence type="ECO:0000313" key="4">
    <source>
        <dbReference type="EMBL" id="KAF9605841.1"/>
    </source>
</evidence>
<feature type="region of interest" description="Disordered" evidence="1">
    <location>
        <begin position="417"/>
        <end position="448"/>
    </location>
</feature>
<name>A0A835HW70_9MAGN</name>
<accession>A0A835HW70</accession>
<feature type="compositionally biased region" description="Low complexity" evidence="1">
    <location>
        <begin position="981"/>
        <end position="999"/>
    </location>
</feature>
<evidence type="ECO:0000256" key="1">
    <source>
        <dbReference type="SAM" id="MobiDB-lite"/>
    </source>
</evidence>
<evidence type="ECO:0000259" key="2">
    <source>
        <dbReference type="Pfam" id="PF14111"/>
    </source>
</evidence>
<feature type="region of interest" description="Disordered" evidence="1">
    <location>
        <begin position="971"/>
        <end position="1016"/>
    </location>
</feature>
<dbReference type="Proteomes" id="UP000631114">
    <property type="component" value="Unassembled WGS sequence"/>
</dbReference>
<dbReference type="InterPro" id="IPR025836">
    <property type="entry name" value="Zn_knuckle_CX2CX4HX4C"/>
</dbReference>
<organism evidence="4 5">
    <name type="scientific">Coptis chinensis</name>
    <dbReference type="NCBI Taxonomy" id="261450"/>
    <lineage>
        <taxon>Eukaryota</taxon>
        <taxon>Viridiplantae</taxon>
        <taxon>Streptophyta</taxon>
        <taxon>Embryophyta</taxon>
        <taxon>Tracheophyta</taxon>
        <taxon>Spermatophyta</taxon>
        <taxon>Magnoliopsida</taxon>
        <taxon>Ranunculales</taxon>
        <taxon>Ranunculaceae</taxon>
        <taxon>Coptidoideae</taxon>
        <taxon>Coptis</taxon>
    </lineage>
</organism>
<comment type="caution">
    <text evidence="4">The sequence shown here is derived from an EMBL/GenBank/DDBJ whole genome shotgun (WGS) entry which is preliminary data.</text>
</comment>
<evidence type="ECO:0000313" key="5">
    <source>
        <dbReference type="Proteomes" id="UP000631114"/>
    </source>
</evidence>
<dbReference type="PANTHER" id="PTHR31286:SF167">
    <property type="entry name" value="OS09G0268800 PROTEIN"/>
    <property type="match status" value="1"/>
</dbReference>
<feature type="domain" description="Zinc knuckle CX2CX4HX4C" evidence="3">
    <location>
        <begin position="194"/>
        <end position="241"/>
    </location>
</feature>
<sequence length="1016" mass="111150">MGSDSGMRAALPAQEGSNRSKLDELQEEMRELFSSKEKKVVKIDCKNMEESTSEKNTLLGKLYGGKNIKLQEIAEELHRGWQTRGTTKVEMIAKGFYKMEFEDRSEFEHVRKNGPWLIQGFIFSIKKGIHTEEVTTSRKFDLVDFWVQIYGIPVDRINEENVRSVGTSLGKVKEVDLCCRTEFRSPVARVRVRMDIKERLMKGIELRTEMGEVFMVKFKYEKLEIFCYFCGCIGHDIHYCNQREAYSIEVRKHGGSPRDINNNFSFMLRANVFYNGAANTGPAYVTIAGTPQKPRPDQIPARYRGSPAKRVSFGIGGTVSSPGGGVVGEEADVREKQKEVRAPEDTEHRTDSAETEMEVSVAVGEPDSNEGGQLSLWVNQMGDGLDQAQSKVLPGPELVDQKKSEIQGGAVIWIQEGRESEDESAEKSDCIKKEPGAGKTLGGISGEDKEKVSSSGVISFFQMLAFASSSFSLLLLAYMTSTAHVNVEQASTSTNPPFSWSSLFNDKDGTFTDDHLEFLETHSDNGVVNVPDDVLDEGIDQWSEYLIGYFVDKRMPFHLVKKSLDRAWKTKADYAISTDKNFFYFKFLDLEDRQIPLYSGPIFVAGRIFITKSGMSMIASKLGKPLRWDIASQTRSRLDFARACIEIPFDSEYPSYIKFKLGGGIVATVGVEYSWKPAACSTCRIFGPSLAKCPHAMTNVQVTSTMGPSAGSSLRTNNDTDANAVVSSTYRTNVPRHQATTLVVTSALWQPIGSQRISNTQDPSPAPSGNDIVYTNAFALLEDNVADPIDSSHDLHTVTEEGAIVTTTTQADNLQAPILNQDTRTVPNATSSPDSLVTPAPTLHNAIVVYDGTNTHALQVNSLPLAQSLPLSDTVPNPQDGEIASATAIDKELYEANQEVFLAVDEQALSKALQEHSPQIELFDDHLKKGEGTTHNENSACDVGALSENSGQSFGTGIALGVNTVTDHSAETTSSKIITRQSSKQGSQSSASTSSATSGGPTGGNNKAQLSSSSSS</sequence>
<evidence type="ECO:0008006" key="6">
    <source>
        <dbReference type="Google" id="ProtNLM"/>
    </source>
</evidence>
<dbReference type="Pfam" id="PF14392">
    <property type="entry name" value="zf-CCHC_4"/>
    <property type="match status" value="1"/>
</dbReference>
<dbReference type="OrthoDB" id="852325at2759"/>
<feature type="region of interest" description="Disordered" evidence="1">
    <location>
        <begin position="321"/>
        <end position="357"/>
    </location>
</feature>
<dbReference type="PANTHER" id="PTHR31286">
    <property type="entry name" value="GLYCINE-RICH CELL WALL STRUCTURAL PROTEIN 1.8-LIKE"/>
    <property type="match status" value="1"/>
</dbReference>
<dbReference type="InterPro" id="IPR025558">
    <property type="entry name" value="DUF4283"/>
</dbReference>
<feature type="compositionally biased region" description="Basic and acidic residues" evidence="1">
    <location>
        <begin position="331"/>
        <end position="352"/>
    </location>
</feature>
<feature type="domain" description="DUF4283" evidence="2">
    <location>
        <begin position="54"/>
        <end position="126"/>
    </location>
</feature>
<protein>
    <recommendedName>
        <fullName evidence="6">DUF4283 domain-containing protein</fullName>
    </recommendedName>
</protein>
<feature type="region of interest" description="Disordered" evidence="1">
    <location>
        <begin position="1"/>
        <end position="25"/>
    </location>
</feature>
<dbReference type="EMBL" id="JADFTS010000005">
    <property type="protein sequence ID" value="KAF9605841.1"/>
    <property type="molecule type" value="Genomic_DNA"/>
</dbReference>
<reference evidence="4 5" key="1">
    <citation type="submission" date="2020-10" db="EMBL/GenBank/DDBJ databases">
        <title>The Coptis chinensis genome and diversification of protoberbering-type alkaloids.</title>
        <authorList>
            <person name="Wang B."/>
            <person name="Shu S."/>
            <person name="Song C."/>
            <person name="Liu Y."/>
        </authorList>
    </citation>
    <scope>NUCLEOTIDE SEQUENCE [LARGE SCALE GENOMIC DNA]</scope>
    <source>
        <strain evidence="4">HL-2020</strain>
        <tissue evidence="4">Leaf</tissue>
    </source>
</reference>